<accession>A0A0L1IPD6</accession>
<dbReference type="EMBL" id="JNOM01000482">
    <property type="protein sequence ID" value="KNG81190.1"/>
    <property type="molecule type" value="Genomic_DNA"/>
</dbReference>
<gene>
    <name evidence="2" type="ORF">ANOM_010881</name>
</gene>
<sequence>MTPRDQGAFGMNDPPGGISDEFIGKADTHITLWEVIGRSIVVAMTLARRREWRPKHSTDAPVGPRKWFPTKETKAQRRE</sequence>
<dbReference type="AlphaFoldDB" id="A0A0L1IPD6"/>
<keyword evidence="3" id="KW-1185">Reference proteome</keyword>
<protein>
    <submittedName>
        <fullName evidence="2">Uncharacterized protein</fullName>
    </submittedName>
</protein>
<feature type="compositionally biased region" description="Basic and acidic residues" evidence="1">
    <location>
        <begin position="69"/>
        <end position="79"/>
    </location>
</feature>
<reference evidence="2 3" key="1">
    <citation type="submission" date="2014-06" db="EMBL/GenBank/DDBJ databases">
        <title>The Genome of the Aflatoxigenic Filamentous Fungus Aspergillus nomius.</title>
        <authorList>
            <person name="Moore M.G."/>
            <person name="Shannon B.M."/>
            <person name="Brian M.M."/>
        </authorList>
    </citation>
    <scope>NUCLEOTIDE SEQUENCE [LARGE SCALE GENOMIC DNA]</scope>
    <source>
        <strain evidence="2 3">NRRL 13137</strain>
    </source>
</reference>
<name>A0A0L1IPD6_ASPN3</name>
<dbReference type="Proteomes" id="UP000037505">
    <property type="component" value="Unassembled WGS sequence"/>
</dbReference>
<proteinExistence type="predicted"/>
<dbReference type="RefSeq" id="XP_015402113.1">
    <property type="nucleotide sequence ID" value="XM_015556137.1"/>
</dbReference>
<feature type="region of interest" description="Disordered" evidence="1">
    <location>
        <begin position="1"/>
        <end position="20"/>
    </location>
</feature>
<dbReference type="GeneID" id="26812685"/>
<organism evidence="2 3">
    <name type="scientific">Aspergillus nomiae NRRL (strain ATCC 15546 / NRRL 13137 / CBS 260.88 / M93)</name>
    <dbReference type="NCBI Taxonomy" id="1509407"/>
    <lineage>
        <taxon>Eukaryota</taxon>
        <taxon>Fungi</taxon>
        <taxon>Dikarya</taxon>
        <taxon>Ascomycota</taxon>
        <taxon>Pezizomycotina</taxon>
        <taxon>Eurotiomycetes</taxon>
        <taxon>Eurotiomycetidae</taxon>
        <taxon>Eurotiales</taxon>
        <taxon>Aspergillaceae</taxon>
        <taxon>Aspergillus</taxon>
        <taxon>Aspergillus subgen. Circumdati</taxon>
    </lineage>
</organism>
<evidence type="ECO:0000256" key="1">
    <source>
        <dbReference type="SAM" id="MobiDB-lite"/>
    </source>
</evidence>
<comment type="caution">
    <text evidence="2">The sequence shown here is derived from an EMBL/GenBank/DDBJ whole genome shotgun (WGS) entry which is preliminary data.</text>
</comment>
<evidence type="ECO:0000313" key="3">
    <source>
        <dbReference type="Proteomes" id="UP000037505"/>
    </source>
</evidence>
<evidence type="ECO:0000313" key="2">
    <source>
        <dbReference type="EMBL" id="KNG81190.1"/>
    </source>
</evidence>
<feature type="region of interest" description="Disordered" evidence="1">
    <location>
        <begin position="53"/>
        <end position="79"/>
    </location>
</feature>